<name>A0AAV4R569_9ARAC</name>
<sequence length="92" mass="9975">MNGLLRCCARQHTASPINARIAASSACLLSSANPSESLSRTSQTFPNPPFARHNERAHSLLCSQTHCFANQRPHRVFIGVSVGFSEPFVSPP</sequence>
<comment type="caution">
    <text evidence="1">The sequence shown here is derived from an EMBL/GenBank/DDBJ whole genome shotgun (WGS) entry which is preliminary data.</text>
</comment>
<protein>
    <submittedName>
        <fullName evidence="1">Uncharacterized protein</fullName>
    </submittedName>
</protein>
<reference evidence="1 2" key="1">
    <citation type="submission" date="2021-06" db="EMBL/GenBank/DDBJ databases">
        <title>Caerostris darwini draft genome.</title>
        <authorList>
            <person name="Kono N."/>
            <person name="Arakawa K."/>
        </authorList>
    </citation>
    <scope>NUCLEOTIDE SEQUENCE [LARGE SCALE GENOMIC DNA]</scope>
</reference>
<proteinExistence type="predicted"/>
<organism evidence="1 2">
    <name type="scientific">Caerostris darwini</name>
    <dbReference type="NCBI Taxonomy" id="1538125"/>
    <lineage>
        <taxon>Eukaryota</taxon>
        <taxon>Metazoa</taxon>
        <taxon>Ecdysozoa</taxon>
        <taxon>Arthropoda</taxon>
        <taxon>Chelicerata</taxon>
        <taxon>Arachnida</taxon>
        <taxon>Araneae</taxon>
        <taxon>Araneomorphae</taxon>
        <taxon>Entelegynae</taxon>
        <taxon>Araneoidea</taxon>
        <taxon>Araneidae</taxon>
        <taxon>Caerostris</taxon>
    </lineage>
</organism>
<evidence type="ECO:0000313" key="1">
    <source>
        <dbReference type="EMBL" id="GIY16875.1"/>
    </source>
</evidence>
<keyword evidence="2" id="KW-1185">Reference proteome</keyword>
<dbReference type="Proteomes" id="UP001054837">
    <property type="component" value="Unassembled WGS sequence"/>
</dbReference>
<dbReference type="EMBL" id="BPLQ01005737">
    <property type="protein sequence ID" value="GIY16875.1"/>
    <property type="molecule type" value="Genomic_DNA"/>
</dbReference>
<gene>
    <name evidence="1" type="ORF">CDAR_502271</name>
</gene>
<dbReference type="AlphaFoldDB" id="A0AAV4R569"/>
<evidence type="ECO:0000313" key="2">
    <source>
        <dbReference type="Proteomes" id="UP001054837"/>
    </source>
</evidence>
<accession>A0AAV4R569</accession>